<dbReference type="Pfam" id="PF00756">
    <property type="entry name" value="Esterase"/>
    <property type="match status" value="1"/>
</dbReference>
<dbReference type="AlphaFoldDB" id="A0AAU9DAM8"/>
<sequence>MKKIVILLIGILMFLGCANNSKKVKSHKIKKYDLKRTNLKKDVRFFKEEVFNLKAISEDGKVKLSWNLKNLKNLKNIKISYKEENKKHWQHQQNIGLKNMIEIKVPSLTMMKFRVQLISKQNRISKGKIIKKAANAKNVILDNISTIHNWRAQIYLPDNYNNSKKRYPVVYLGDGNNIFSTVTSLSPIKAEWKVDEMLERLKVEKKIEDLIVVAIVPYNTRERFPDENLFVDEILPYIDNNYRTIANRENRAIMGSSGGASYSLEIGYKYNNLFSMIGLLSLPCFESNIDLIKNSPKKNLKIWLSVGTDEMESDSYLKFDRRALDMFLKKGYKLGKDIVYYELKDGRHNEKAWGDIIEYPFIFFKGKKAKKIKKMGIQLELINSKSHWLLLNPQITLDNGLKYSLYNSAKYKIIENGKGGEVNSKGNFIFGNRDKTNVEITYKDKISKIEIDYNEFKEKLEKGIYTTIKFKNKNGKFTIKGLYLDIRRVDNMDYINFKSALKLVKEVTYPNIKYIEKDNSIEGITNNKKIFIIDIQNNILSIRDKNNNFKNYNTSYKKIRDSSFMKLNLFKSIFLASRKI</sequence>
<evidence type="ECO:0000313" key="1">
    <source>
        <dbReference type="EMBL" id="BDU51708.1"/>
    </source>
</evidence>
<dbReference type="RefSeq" id="WP_307905572.1">
    <property type="nucleotide sequence ID" value="NZ_AP027060.1"/>
</dbReference>
<dbReference type="PANTHER" id="PTHR48098">
    <property type="entry name" value="ENTEROCHELIN ESTERASE-RELATED"/>
    <property type="match status" value="1"/>
</dbReference>
<evidence type="ECO:0000313" key="2">
    <source>
        <dbReference type="Proteomes" id="UP001321582"/>
    </source>
</evidence>
<dbReference type="KEGG" id="haby:HLVA_22770"/>
<accession>A0AAU9DAM8</accession>
<dbReference type="InterPro" id="IPR029058">
    <property type="entry name" value="AB_hydrolase_fold"/>
</dbReference>
<keyword evidence="1" id="KW-0614">Plasmid</keyword>
<dbReference type="Proteomes" id="UP001321582">
    <property type="component" value="Plasmid pHIC"/>
</dbReference>
<gene>
    <name evidence="1" type="ORF">HLVA_22770</name>
</gene>
<dbReference type="PROSITE" id="PS51257">
    <property type="entry name" value="PROKAR_LIPOPROTEIN"/>
    <property type="match status" value="1"/>
</dbReference>
<dbReference type="EMBL" id="AP027060">
    <property type="protein sequence ID" value="BDU51708.1"/>
    <property type="molecule type" value="Genomic_DNA"/>
</dbReference>
<dbReference type="PANTHER" id="PTHR48098:SF6">
    <property type="entry name" value="FERRI-BACILLIBACTIN ESTERASE BESA"/>
    <property type="match status" value="1"/>
</dbReference>
<dbReference type="SUPFAM" id="SSF53474">
    <property type="entry name" value="alpha/beta-Hydrolases"/>
    <property type="match status" value="1"/>
</dbReference>
<proteinExistence type="predicted"/>
<organism evidence="1 2">
    <name type="scientific">Haliovirga abyssi</name>
    <dbReference type="NCBI Taxonomy" id="2996794"/>
    <lineage>
        <taxon>Bacteria</taxon>
        <taxon>Fusobacteriati</taxon>
        <taxon>Fusobacteriota</taxon>
        <taxon>Fusobacteriia</taxon>
        <taxon>Fusobacteriales</taxon>
        <taxon>Haliovirgaceae</taxon>
        <taxon>Haliovirga</taxon>
    </lineage>
</organism>
<protein>
    <recommendedName>
        <fullName evidence="3">Esterase family protein</fullName>
    </recommendedName>
</protein>
<name>A0AAU9DAM8_9FUSO</name>
<dbReference type="InterPro" id="IPR000801">
    <property type="entry name" value="Esterase-like"/>
</dbReference>
<dbReference type="InterPro" id="IPR050583">
    <property type="entry name" value="Mycobacterial_A85_antigen"/>
</dbReference>
<evidence type="ECO:0008006" key="3">
    <source>
        <dbReference type="Google" id="ProtNLM"/>
    </source>
</evidence>
<keyword evidence="2" id="KW-1185">Reference proteome</keyword>
<geneLocation type="plasmid" evidence="1 2">
    <name>pHIC</name>
</geneLocation>
<dbReference type="Gene3D" id="3.40.50.1820">
    <property type="entry name" value="alpha/beta hydrolase"/>
    <property type="match status" value="1"/>
</dbReference>
<reference evidence="1 2" key="1">
    <citation type="submission" date="2022-11" db="EMBL/GenBank/DDBJ databases">
        <title>Haliovirga abyssi gen. nov., sp. nov., a mesophilic fermentative bacterium isolated from the Iheya North hydrothermal field and the proposal of Haliovirgaceae fam. nov.</title>
        <authorList>
            <person name="Miyazaki U."/>
            <person name="Tame A."/>
            <person name="Miyazaki J."/>
            <person name="Takai K."/>
            <person name="Sawayama S."/>
            <person name="Kitajima M."/>
            <person name="Okamoto A."/>
            <person name="Nakagawa S."/>
        </authorList>
    </citation>
    <scope>NUCLEOTIDE SEQUENCE [LARGE SCALE GENOMIC DNA]</scope>
    <source>
        <strain evidence="1 2">IC12</strain>
        <plasmid evidence="1 2">pHIC</plasmid>
    </source>
</reference>